<organism evidence="1 2">
    <name type="scientific">Spongisporangium articulatum</name>
    <dbReference type="NCBI Taxonomy" id="3362603"/>
    <lineage>
        <taxon>Bacteria</taxon>
        <taxon>Bacillati</taxon>
        <taxon>Actinomycetota</taxon>
        <taxon>Actinomycetes</taxon>
        <taxon>Kineosporiales</taxon>
        <taxon>Kineosporiaceae</taxon>
        <taxon>Spongisporangium</taxon>
    </lineage>
</organism>
<keyword evidence="2" id="KW-1185">Reference proteome</keyword>
<dbReference type="RefSeq" id="WP_398279678.1">
    <property type="nucleotide sequence ID" value="NZ_JBITLV010000003.1"/>
</dbReference>
<comment type="caution">
    <text evidence="1">The sequence shown here is derived from an EMBL/GenBank/DDBJ whole genome shotgun (WGS) entry which is preliminary data.</text>
</comment>
<dbReference type="InterPro" id="IPR021408">
    <property type="entry name" value="DUF3046"/>
</dbReference>
<dbReference type="Proteomes" id="UP001612915">
    <property type="component" value="Unassembled WGS sequence"/>
</dbReference>
<reference evidence="1 2" key="1">
    <citation type="submission" date="2024-10" db="EMBL/GenBank/DDBJ databases">
        <title>The Natural Products Discovery Center: Release of the First 8490 Sequenced Strains for Exploring Actinobacteria Biosynthetic Diversity.</title>
        <authorList>
            <person name="Kalkreuter E."/>
            <person name="Kautsar S.A."/>
            <person name="Yang D."/>
            <person name="Bader C.D."/>
            <person name="Teijaro C.N."/>
            <person name="Fluegel L."/>
            <person name="Davis C.M."/>
            <person name="Simpson J.R."/>
            <person name="Lauterbach L."/>
            <person name="Steele A.D."/>
            <person name="Gui C."/>
            <person name="Meng S."/>
            <person name="Li G."/>
            <person name="Viehrig K."/>
            <person name="Ye F."/>
            <person name="Su P."/>
            <person name="Kiefer A.F."/>
            <person name="Nichols A."/>
            <person name="Cepeda A.J."/>
            <person name="Yan W."/>
            <person name="Fan B."/>
            <person name="Jiang Y."/>
            <person name="Adhikari A."/>
            <person name="Zheng C.-J."/>
            <person name="Schuster L."/>
            <person name="Cowan T.M."/>
            <person name="Smanski M.J."/>
            <person name="Chevrette M.G."/>
            <person name="De Carvalho L.P.S."/>
            <person name="Shen B."/>
        </authorList>
    </citation>
    <scope>NUCLEOTIDE SEQUENCE [LARGE SCALE GENOMIC DNA]</scope>
    <source>
        <strain evidence="1 2">NPDC049639</strain>
    </source>
</reference>
<dbReference type="Pfam" id="PF11248">
    <property type="entry name" value="DUF3046"/>
    <property type="match status" value="1"/>
</dbReference>
<accession>A0ABW8AMM2</accession>
<name>A0ABW8AMM2_9ACTN</name>
<protein>
    <submittedName>
        <fullName evidence="1">DUF3046 domain-containing protein</fullName>
    </submittedName>
</protein>
<evidence type="ECO:0000313" key="2">
    <source>
        <dbReference type="Proteomes" id="UP001612915"/>
    </source>
</evidence>
<proteinExistence type="predicted"/>
<evidence type="ECO:0000313" key="1">
    <source>
        <dbReference type="EMBL" id="MFI7587630.1"/>
    </source>
</evidence>
<sequence length="78" mass="8686">MRQSEFWNLVDGEFGAARGRLLAREHVLLDLGGRTAEQALADGDPPVRDVWFALARSLDVPQSRIWGSDDAPPRSRGR</sequence>
<dbReference type="EMBL" id="JBITLV010000003">
    <property type="protein sequence ID" value="MFI7587630.1"/>
    <property type="molecule type" value="Genomic_DNA"/>
</dbReference>
<gene>
    <name evidence="1" type="ORF">ACIB24_11200</name>
</gene>